<dbReference type="PROSITE" id="PS50059">
    <property type="entry name" value="FKBP_PPIASE"/>
    <property type="match status" value="1"/>
</dbReference>
<dbReference type="PANTHER" id="PTHR43811:SF19">
    <property type="entry name" value="39 KDA FK506-BINDING NUCLEAR PROTEIN"/>
    <property type="match status" value="1"/>
</dbReference>
<feature type="coiled-coil region" evidence="7">
    <location>
        <begin position="100"/>
        <end position="138"/>
    </location>
</feature>
<name>A0ABN0SY38_9GAMM</name>
<dbReference type="InterPro" id="IPR036944">
    <property type="entry name" value="PPIase_FKBP_N_sf"/>
</dbReference>
<dbReference type="NCBIfam" id="NF008150">
    <property type="entry name" value="PRK10902.1"/>
    <property type="match status" value="1"/>
</dbReference>
<dbReference type="Gene3D" id="3.10.50.40">
    <property type="match status" value="1"/>
</dbReference>
<evidence type="ECO:0000256" key="6">
    <source>
        <dbReference type="PROSITE-ProRule" id="PRU00277"/>
    </source>
</evidence>
<proteinExistence type="inferred from homology"/>
<dbReference type="PANTHER" id="PTHR43811">
    <property type="entry name" value="FKBP-TYPE PEPTIDYL-PROLYL CIS-TRANS ISOMERASE FKPA"/>
    <property type="match status" value="1"/>
</dbReference>
<keyword evidence="5 6" id="KW-0413">Isomerase</keyword>
<dbReference type="InterPro" id="IPR000774">
    <property type="entry name" value="PPIase_FKBP_N"/>
</dbReference>
<keyword evidence="9" id="KW-0732">Signal</keyword>
<dbReference type="Pfam" id="PF01346">
    <property type="entry name" value="FKBP_N"/>
    <property type="match status" value="1"/>
</dbReference>
<dbReference type="EMBL" id="BAAAFM010000003">
    <property type="protein sequence ID" value="GAA0205998.1"/>
    <property type="molecule type" value="Genomic_DNA"/>
</dbReference>
<accession>A0ABN0SY38</accession>
<keyword evidence="4 6" id="KW-0697">Rotamase</keyword>
<feature type="signal peptide" evidence="9">
    <location>
        <begin position="1"/>
        <end position="20"/>
    </location>
</feature>
<gene>
    <name evidence="11" type="ORF">GCM10009123_11840</name>
</gene>
<evidence type="ECO:0000256" key="1">
    <source>
        <dbReference type="ARBA" id="ARBA00000971"/>
    </source>
</evidence>
<dbReference type="Proteomes" id="UP001501221">
    <property type="component" value="Unassembled WGS sequence"/>
</dbReference>
<evidence type="ECO:0000259" key="10">
    <source>
        <dbReference type="PROSITE" id="PS50059"/>
    </source>
</evidence>
<evidence type="ECO:0000313" key="12">
    <source>
        <dbReference type="Proteomes" id="UP001501221"/>
    </source>
</evidence>
<feature type="domain" description="PPIase FKBP-type" evidence="10">
    <location>
        <begin position="177"/>
        <end position="262"/>
    </location>
</feature>
<comment type="catalytic activity">
    <reaction evidence="1 6">
        <text>[protein]-peptidylproline (omega=180) = [protein]-peptidylproline (omega=0)</text>
        <dbReference type="Rhea" id="RHEA:16237"/>
        <dbReference type="Rhea" id="RHEA-COMP:10747"/>
        <dbReference type="Rhea" id="RHEA-COMP:10748"/>
        <dbReference type="ChEBI" id="CHEBI:83833"/>
        <dbReference type="ChEBI" id="CHEBI:83834"/>
        <dbReference type="EC" id="5.2.1.8"/>
    </reaction>
</comment>
<dbReference type="EC" id="5.2.1.8" evidence="3 6"/>
<dbReference type="Pfam" id="PF00254">
    <property type="entry name" value="FKBP_C"/>
    <property type="match status" value="1"/>
</dbReference>
<evidence type="ECO:0000256" key="7">
    <source>
        <dbReference type="SAM" id="Coils"/>
    </source>
</evidence>
<evidence type="ECO:0000256" key="8">
    <source>
        <dbReference type="SAM" id="MobiDB-lite"/>
    </source>
</evidence>
<keyword evidence="12" id="KW-1185">Reference proteome</keyword>
<feature type="compositionally biased region" description="Basic and acidic residues" evidence="8">
    <location>
        <begin position="268"/>
        <end position="309"/>
    </location>
</feature>
<reference evidence="11 12" key="1">
    <citation type="journal article" date="2019" name="Int. J. Syst. Evol. Microbiol.">
        <title>The Global Catalogue of Microorganisms (GCM) 10K type strain sequencing project: providing services to taxonomists for standard genome sequencing and annotation.</title>
        <authorList>
            <consortium name="The Broad Institute Genomics Platform"/>
            <consortium name="The Broad Institute Genome Sequencing Center for Infectious Disease"/>
            <person name="Wu L."/>
            <person name="Ma J."/>
        </authorList>
    </citation>
    <scope>NUCLEOTIDE SEQUENCE [LARGE SCALE GENOMIC DNA]</scope>
    <source>
        <strain evidence="11 12">JCM 16211</strain>
    </source>
</reference>
<organism evidence="11 12">
    <name type="scientific">Kangiella japonica</name>
    <dbReference type="NCBI Taxonomy" id="647384"/>
    <lineage>
        <taxon>Bacteria</taxon>
        <taxon>Pseudomonadati</taxon>
        <taxon>Pseudomonadota</taxon>
        <taxon>Gammaproteobacteria</taxon>
        <taxon>Kangiellales</taxon>
        <taxon>Kangiellaceae</taxon>
        <taxon>Kangiella</taxon>
    </lineage>
</organism>
<protein>
    <recommendedName>
        <fullName evidence="3 6">peptidylprolyl isomerase</fullName>
        <ecNumber evidence="3 6">5.2.1.8</ecNumber>
    </recommendedName>
</protein>
<dbReference type="SUPFAM" id="SSF54534">
    <property type="entry name" value="FKBP-like"/>
    <property type="match status" value="1"/>
</dbReference>
<feature type="compositionally biased region" description="Acidic residues" evidence="8">
    <location>
        <begin position="310"/>
        <end position="321"/>
    </location>
</feature>
<feature type="chain" id="PRO_5046963860" description="peptidylprolyl isomerase" evidence="9">
    <location>
        <begin position="21"/>
        <end position="321"/>
    </location>
</feature>
<sequence length="321" mass="35264">MTQFTIKKTAVALALVGALAACDSGNKAEKSDKSGDVKVEATKAEFKDMHEKAAYSMGVQFSKQMSANFDSLKEYDININKELVVKGMSDGFAGAAQFNDEEVKENINAFQNDLNEKIKQQQAELAAEAKKAAEENLKKGQEFQAEYAEKEGVTKTESGLMYRVIEDAEGTESPTAEDAVRVHYRGTFIDGKEFDSSYSRNKPIDFNLNGVIPGWTEGLQYMTVGDKYQFVIPADLAYGENDRAQIPGNSTLIFDVELLAINPTEPYKAPETEASVEEKVEAAEEAVEEKASEAAAEAKAELNELKEKAEEEIEEATADDQ</sequence>
<dbReference type="PROSITE" id="PS51257">
    <property type="entry name" value="PROKAR_LIPOPROTEIN"/>
    <property type="match status" value="1"/>
</dbReference>
<evidence type="ECO:0000256" key="4">
    <source>
        <dbReference type="ARBA" id="ARBA00023110"/>
    </source>
</evidence>
<feature type="region of interest" description="Disordered" evidence="8">
    <location>
        <begin position="268"/>
        <end position="321"/>
    </location>
</feature>
<comment type="caution">
    <text evidence="11">The sequence shown here is derived from an EMBL/GenBank/DDBJ whole genome shotgun (WGS) entry which is preliminary data.</text>
</comment>
<dbReference type="Gene3D" id="1.10.287.460">
    <property type="entry name" value="Peptidyl-prolyl cis-trans isomerase, FKBP-type, N-terminal domain"/>
    <property type="match status" value="1"/>
</dbReference>
<evidence type="ECO:0000256" key="3">
    <source>
        <dbReference type="ARBA" id="ARBA00013194"/>
    </source>
</evidence>
<evidence type="ECO:0000256" key="9">
    <source>
        <dbReference type="SAM" id="SignalP"/>
    </source>
</evidence>
<dbReference type="InterPro" id="IPR046357">
    <property type="entry name" value="PPIase_dom_sf"/>
</dbReference>
<keyword evidence="7" id="KW-0175">Coiled coil</keyword>
<evidence type="ECO:0000256" key="5">
    <source>
        <dbReference type="ARBA" id="ARBA00023235"/>
    </source>
</evidence>
<evidence type="ECO:0000256" key="2">
    <source>
        <dbReference type="ARBA" id="ARBA00006577"/>
    </source>
</evidence>
<dbReference type="RefSeq" id="WP_343987989.1">
    <property type="nucleotide sequence ID" value="NZ_BAAAFM010000003.1"/>
</dbReference>
<evidence type="ECO:0000313" key="11">
    <source>
        <dbReference type="EMBL" id="GAA0205998.1"/>
    </source>
</evidence>
<comment type="similarity">
    <text evidence="2">Belongs to the FKBP-type PPIase family.</text>
</comment>
<dbReference type="InterPro" id="IPR001179">
    <property type="entry name" value="PPIase_FKBP_dom"/>
</dbReference>